<evidence type="ECO:0000313" key="1">
    <source>
        <dbReference type="EMBL" id="AOM81492.1"/>
    </source>
</evidence>
<protein>
    <submittedName>
        <fullName evidence="1">Uncharacterized protein</fullName>
    </submittedName>
</protein>
<evidence type="ECO:0000313" key="2">
    <source>
        <dbReference type="Proteomes" id="UP000094463"/>
    </source>
</evidence>
<accession>A0A1D7QR45</accession>
<dbReference type="Proteomes" id="UP000094463">
    <property type="component" value="Chromosome"/>
</dbReference>
<organism evidence="1 2">
    <name type="scientific">Salisediminibacterium beveridgei</name>
    <dbReference type="NCBI Taxonomy" id="632773"/>
    <lineage>
        <taxon>Bacteria</taxon>
        <taxon>Bacillati</taxon>
        <taxon>Bacillota</taxon>
        <taxon>Bacilli</taxon>
        <taxon>Bacillales</taxon>
        <taxon>Bacillaceae</taxon>
        <taxon>Salisediminibacterium</taxon>
    </lineage>
</organism>
<reference evidence="1 2" key="1">
    <citation type="submission" date="2015-08" db="EMBL/GenBank/DDBJ databases">
        <title>The complete genome sequence of Bacillus beveridgei MLTeJB.</title>
        <authorList>
            <person name="Hanson T.E."/>
            <person name="Mesa C."/>
            <person name="Basesman S.M."/>
            <person name="Oremland R.S."/>
        </authorList>
    </citation>
    <scope>NUCLEOTIDE SEQUENCE [LARGE SCALE GENOMIC DNA]</scope>
    <source>
        <strain evidence="1 2">MLTeJB</strain>
    </source>
</reference>
<dbReference type="STRING" id="632773.BBEV_0097"/>
<proteinExistence type="predicted"/>
<dbReference type="AlphaFoldDB" id="A0A1D7QR45"/>
<dbReference type="EMBL" id="CP012502">
    <property type="protein sequence ID" value="AOM81492.1"/>
    <property type="molecule type" value="Genomic_DNA"/>
</dbReference>
<sequence>MVIGSIGFITGDSFLVSPRIQDSGSFINRQDFLSRLRKQKSTKYALLS</sequence>
<name>A0A1D7QR45_9BACI</name>
<gene>
    <name evidence="1" type="ORF">BBEV_0097</name>
</gene>
<dbReference type="KEGG" id="bbev:BBEV_0097"/>
<keyword evidence="2" id="KW-1185">Reference proteome</keyword>